<comment type="similarity">
    <text evidence="1">Belongs to the PITHD1 family.</text>
</comment>
<evidence type="ECO:0000256" key="1">
    <source>
        <dbReference type="ARBA" id="ARBA00025788"/>
    </source>
</evidence>
<evidence type="ECO:0000313" key="5">
    <source>
        <dbReference type="Proteomes" id="UP001139887"/>
    </source>
</evidence>
<dbReference type="GO" id="GO:0005634">
    <property type="term" value="C:nucleus"/>
    <property type="evidence" value="ECO:0007669"/>
    <property type="project" value="TreeGrafter"/>
</dbReference>
<dbReference type="Pfam" id="PF06201">
    <property type="entry name" value="PITH"/>
    <property type="match status" value="1"/>
</dbReference>
<evidence type="ECO:0000259" key="3">
    <source>
        <dbReference type="PROSITE" id="PS51532"/>
    </source>
</evidence>
<dbReference type="InterPro" id="IPR010400">
    <property type="entry name" value="PITH_dom"/>
</dbReference>
<dbReference type="InterPro" id="IPR008979">
    <property type="entry name" value="Galactose-bd-like_sf"/>
</dbReference>
<dbReference type="Gene3D" id="2.60.120.470">
    <property type="entry name" value="PITH domain"/>
    <property type="match status" value="1"/>
</dbReference>
<dbReference type="PANTHER" id="PTHR12175">
    <property type="entry name" value="AD039 HT014 THIOREDOXIN FAMILY TRP26"/>
    <property type="match status" value="1"/>
</dbReference>
<reference evidence="4" key="1">
    <citation type="submission" date="2022-07" db="EMBL/GenBank/DDBJ databases">
        <title>Phylogenomic reconstructions and comparative analyses of Kickxellomycotina fungi.</title>
        <authorList>
            <person name="Reynolds N.K."/>
            <person name="Stajich J.E."/>
            <person name="Barry K."/>
            <person name="Grigoriev I.V."/>
            <person name="Crous P."/>
            <person name="Smith M.E."/>
        </authorList>
    </citation>
    <scope>NUCLEOTIDE SEQUENCE</scope>
    <source>
        <strain evidence="4">NRRL 1566</strain>
    </source>
</reference>
<dbReference type="OrthoDB" id="2635at2759"/>
<dbReference type="InterPro" id="IPR037047">
    <property type="entry name" value="PITH_dom_sf"/>
</dbReference>
<dbReference type="GO" id="GO:0005737">
    <property type="term" value="C:cytoplasm"/>
    <property type="evidence" value="ECO:0007669"/>
    <property type="project" value="UniProtKB-ARBA"/>
</dbReference>
<name>A0A9W8I7A9_9FUNG</name>
<dbReference type="Proteomes" id="UP001139887">
    <property type="component" value="Unassembled WGS sequence"/>
</dbReference>
<gene>
    <name evidence="4" type="ORF">IWW36_002865</name>
</gene>
<protein>
    <recommendedName>
        <fullName evidence="3">PITH domain-containing protein</fullName>
    </recommendedName>
</protein>
<evidence type="ECO:0000313" key="4">
    <source>
        <dbReference type="EMBL" id="KAJ2849125.1"/>
    </source>
</evidence>
<dbReference type="PROSITE" id="PS51532">
    <property type="entry name" value="PITH"/>
    <property type="match status" value="1"/>
</dbReference>
<feature type="domain" description="PITH" evidence="3">
    <location>
        <begin position="22"/>
        <end position="195"/>
    </location>
</feature>
<feature type="region of interest" description="Disordered" evidence="2">
    <location>
        <begin position="1"/>
        <end position="27"/>
    </location>
</feature>
<accession>A0A9W8I7A9</accession>
<organism evidence="4 5">
    <name type="scientific">Coemansia brasiliensis</name>
    <dbReference type="NCBI Taxonomy" id="2650707"/>
    <lineage>
        <taxon>Eukaryota</taxon>
        <taxon>Fungi</taxon>
        <taxon>Fungi incertae sedis</taxon>
        <taxon>Zoopagomycota</taxon>
        <taxon>Kickxellomycotina</taxon>
        <taxon>Kickxellomycetes</taxon>
        <taxon>Kickxellales</taxon>
        <taxon>Kickxellaceae</taxon>
        <taxon>Coemansia</taxon>
    </lineage>
</organism>
<dbReference type="InterPro" id="IPR045099">
    <property type="entry name" value="PITH1-like"/>
</dbReference>
<evidence type="ECO:0000256" key="2">
    <source>
        <dbReference type="SAM" id="MobiDB-lite"/>
    </source>
</evidence>
<feature type="compositionally biased region" description="Basic and acidic residues" evidence="2">
    <location>
        <begin position="8"/>
        <end position="24"/>
    </location>
</feature>
<sequence>MSSHQHHCHGEATAHDHDHSHDAEPDTGLQDSLFGKVDIDKVWCLNESAAGSIKTIFKPWHERLDTTQAVQSDADEELIIHVPFTGMVKLKSLFIWGGSDESAPSSLRIFANRDSLDFDSIEDAEPTQALELANGLAEPAEYAVRTAKFNSTRSLTLHIPANFGGDQTNVYFMAFRGEWTELKETPVISIYELNPNAADHKVSNETLPHHSVS</sequence>
<dbReference type="AlphaFoldDB" id="A0A9W8I7A9"/>
<dbReference type="PANTHER" id="PTHR12175:SF1">
    <property type="entry name" value="PITH DOMAIN-CONTAINING PROTEIN 1"/>
    <property type="match status" value="1"/>
</dbReference>
<dbReference type="SUPFAM" id="SSF49785">
    <property type="entry name" value="Galactose-binding domain-like"/>
    <property type="match status" value="1"/>
</dbReference>
<comment type="caution">
    <text evidence="4">The sequence shown here is derived from an EMBL/GenBank/DDBJ whole genome shotgun (WGS) entry which is preliminary data.</text>
</comment>
<proteinExistence type="inferred from homology"/>
<keyword evidence="5" id="KW-1185">Reference proteome</keyword>
<dbReference type="EMBL" id="JANBUW010000104">
    <property type="protein sequence ID" value="KAJ2849125.1"/>
    <property type="molecule type" value="Genomic_DNA"/>
</dbReference>